<keyword evidence="3" id="KW-1185">Reference proteome</keyword>
<gene>
    <name evidence="2" type="ORF">LACBIDRAFT_334871</name>
</gene>
<evidence type="ECO:0000259" key="1">
    <source>
        <dbReference type="Pfam" id="PF24968"/>
    </source>
</evidence>
<dbReference type="InterPro" id="IPR056672">
    <property type="entry name" value="DUF7770"/>
</dbReference>
<sequence length="201" mass="22679">MATQCVYHILQTGNDSTNSHIRTYTLPNKPLSIWKSRSLDDSVFAMTISKIEVRGEITPDGTLFHFHLALVGEDGAFIRLDNAPSYTDMSCPMRGLLRIEYNGLPWAPTPEPEVLVAPVREGTDAATLCRYLLDQHKVDQYIFTDSGHGCRHWCATALSRLADAGFVDQEISDLFVAYEEREVRKLGDKFPMPRMTGTFYD</sequence>
<proteinExistence type="predicted"/>
<evidence type="ECO:0000313" key="2">
    <source>
        <dbReference type="EMBL" id="EDQ99639.1"/>
    </source>
</evidence>
<dbReference type="Pfam" id="PF24968">
    <property type="entry name" value="DUF7770"/>
    <property type="match status" value="1"/>
</dbReference>
<dbReference type="EMBL" id="DS547161">
    <property type="protein sequence ID" value="EDQ99639.1"/>
    <property type="molecule type" value="Genomic_DNA"/>
</dbReference>
<reference evidence="2 3" key="1">
    <citation type="journal article" date="2008" name="Nature">
        <title>The genome of Laccaria bicolor provides insights into mycorrhizal symbiosis.</title>
        <authorList>
            <person name="Martin F."/>
            <person name="Aerts A."/>
            <person name="Ahren D."/>
            <person name="Brun A."/>
            <person name="Danchin E.G.J."/>
            <person name="Duchaussoy F."/>
            <person name="Gibon J."/>
            <person name="Kohler A."/>
            <person name="Lindquist E."/>
            <person name="Pereda V."/>
            <person name="Salamov A."/>
            <person name="Shapiro H.J."/>
            <person name="Wuyts J."/>
            <person name="Blaudez D."/>
            <person name="Buee M."/>
            <person name="Brokstein P."/>
            <person name="Canbaeck B."/>
            <person name="Cohen D."/>
            <person name="Courty P.E."/>
            <person name="Coutinho P.M."/>
            <person name="Delaruelle C."/>
            <person name="Detter J.C."/>
            <person name="Deveau A."/>
            <person name="DiFazio S."/>
            <person name="Duplessis S."/>
            <person name="Fraissinet-Tachet L."/>
            <person name="Lucic E."/>
            <person name="Frey-Klett P."/>
            <person name="Fourrey C."/>
            <person name="Feussner I."/>
            <person name="Gay G."/>
            <person name="Grimwood J."/>
            <person name="Hoegger P.J."/>
            <person name="Jain P."/>
            <person name="Kilaru S."/>
            <person name="Labbe J."/>
            <person name="Lin Y.C."/>
            <person name="Legue V."/>
            <person name="Le Tacon F."/>
            <person name="Marmeisse R."/>
            <person name="Melayah D."/>
            <person name="Montanini B."/>
            <person name="Muratet M."/>
            <person name="Nehls U."/>
            <person name="Niculita-Hirzel H."/>
            <person name="Oudot-Le Secq M.P."/>
            <person name="Peter M."/>
            <person name="Quesneville H."/>
            <person name="Rajashekar B."/>
            <person name="Reich M."/>
            <person name="Rouhier N."/>
            <person name="Schmutz J."/>
            <person name="Yin T."/>
            <person name="Chalot M."/>
            <person name="Henrissat B."/>
            <person name="Kuees U."/>
            <person name="Lucas S."/>
            <person name="Van de Peer Y."/>
            <person name="Podila G.K."/>
            <person name="Polle A."/>
            <person name="Pukkila P.J."/>
            <person name="Richardson P.M."/>
            <person name="Rouze P."/>
            <person name="Sanders I.R."/>
            <person name="Stajich J.E."/>
            <person name="Tunlid A."/>
            <person name="Tuskan G."/>
            <person name="Grigoriev I.V."/>
        </authorList>
    </citation>
    <scope>NUCLEOTIDE SEQUENCE [LARGE SCALE GENOMIC DNA]</scope>
    <source>
        <strain evidence="3">S238N-H82 / ATCC MYA-4686</strain>
    </source>
</reference>
<dbReference type="RefSeq" id="XP_001889750.1">
    <property type="nucleotide sequence ID" value="XM_001889715.1"/>
</dbReference>
<dbReference type="STRING" id="486041.B0E0M0"/>
<evidence type="ECO:0000313" key="3">
    <source>
        <dbReference type="Proteomes" id="UP000001194"/>
    </source>
</evidence>
<protein>
    <submittedName>
        <fullName evidence="2">Predicted protein</fullName>
    </submittedName>
</protein>
<organism evidence="3">
    <name type="scientific">Laccaria bicolor (strain S238N-H82 / ATCC MYA-4686)</name>
    <name type="common">Bicoloured deceiver</name>
    <name type="synonym">Laccaria laccata var. bicolor</name>
    <dbReference type="NCBI Taxonomy" id="486041"/>
    <lineage>
        <taxon>Eukaryota</taxon>
        <taxon>Fungi</taxon>
        <taxon>Dikarya</taxon>
        <taxon>Basidiomycota</taxon>
        <taxon>Agaricomycotina</taxon>
        <taxon>Agaricomycetes</taxon>
        <taxon>Agaricomycetidae</taxon>
        <taxon>Agaricales</taxon>
        <taxon>Agaricineae</taxon>
        <taxon>Hydnangiaceae</taxon>
        <taxon>Laccaria</taxon>
    </lineage>
</organism>
<dbReference type="Proteomes" id="UP000001194">
    <property type="component" value="Unassembled WGS sequence"/>
</dbReference>
<feature type="domain" description="DUF7770" evidence="1">
    <location>
        <begin position="61"/>
        <end position="200"/>
    </location>
</feature>
<dbReference type="GeneID" id="6085400"/>
<accession>B0E0M0</accession>
<dbReference type="InParanoid" id="B0E0M0"/>
<dbReference type="AlphaFoldDB" id="B0E0M0"/>
<name>B0E0M0_LACBS</name>
<dbReference type="OrthoDB" id="2929217at2759"/>
<dbReference type="KEGG" id="lbc:LACBIDRAFT_334871"/>
<dbReference type="HOGENOM" id="CLU_1475404_0_0_1"/>